<gene>
    <name evidence="1" type="ORF">F3Y22_tig00112000pilonHSYRG00111</name>
</gene>
<name>A0A6A2XMD9_HIBSY</name>
<organism evidence="1 2">
    <name type="scientific">Hibiscus syriacus</name>
    <name type="common">Rose of Sharon</name>
    <dbReference type="NCBI Taxonomy" id="106335"/>
    <lineage>
        <taxon>Eukaryota</taxon>
        <taxon>Viridiplantae</taxon>
        <taxon>Streptophyta</taxon>
        <taxon>Embryophyta</taxon>
        <taxon>Tracheophyta</taxon>
        <taxon>Spermatophyta</taxon>
        <taxon>Magnoliopsida</taxon>
        <taxon>eudicotyledons</taxon>
        <taxon>Gunneridae</taxon>
        <taxon>Pentapetalae</taxon>
        <taxon>rosids</taxon>
        <taxon>malvids</taxon>
        <taxon>Malvales</taxon>
        <taxon>Malvaceae</taxon>
        <taxon>Malvoideae</taxon>
        <taxon>Hibiscus</taxon>
    </lineage>
</organism>
<sequence length="103" mass="11740">MNLDSSAIGLRSGFQRQLLMLVAIKYFEQMKLNKSHWKDPREGAEGGAANLEIAIHPPRTRRPPGRPKKRVVRVENLNRRKGVVQRGRCHLLGDSQKKCTMPI</sequence>
<dbReference type="Proteomes" id="UP000436088">
    <property type="component" value="Unassembled WGS sequence"/>
</dbReference>
<proteinExistence type="predicted"/>
<dbReference type="EMBL" id="VEPZ02001484">
    <property type="protein sequence ID" value="KAE8671000.1"/>
    <property type="molecule type" value="Genomic_DNA"/>
</dbReference>
<evidence type="ECO:0000313" key="1">
    <source>
        <dbReference type="EMBL" id="KAE8671000.1"/>
    </source>
</evidence>
<reference evidence="1" key="1">
    <citation type="submission" date="2019-09" db="EMBL/GenBank/DDBJ databases">
        <title>Draft genome information of white flower Hibiscus syriacus.</title>
        <authorList>
            <person name="Kim Y.-M."/>
        </authorList>
    </citation>
    <scope>NUCLEOTIDE SEQUENCE [LARGE SCALE GENOMIC DNA]</scope>
    <source>
        <strain evidence="1">YM2019G1</strain>
    </source>
</reference>
<evidence type="ECO:0000313" key="2">
    <source>
        <dbReference type="Proteomes" id="UP000436088"/>
    </source>
</evidence>
<dbReference type="AlphaFoldDB" id="A0A6A2XMD9"/>
<comment type="caution">
    <text evidence="1">The sequence shown here is derived from an EMBL/GenBank/DDBJ whole genome shotgun (WGS) entry which is preliminary data.</text>
</comment>
<protein>
    <submittedName>
        <fullName evidence="1">Uncharacterized protein</fullName>
    </submittedName>
</protein>
<accession>A0A6A2XMD9</accession>
<keyword evidence="2" id="KW-1185">Reference proteome</keyword>